<evidence type="ECO:0000256" key="6">
    <source>
        <dbReference type="HAMAP-Rule" id="MF_00978"/>
    </source>
</evidence>
<proteinExistence type="inferred from homology"/>
<dbReference type="SUPFAM" id="SSF46785">
    <property type="entry name" value="Winged helix' DNA-binding domain"/>
    <property type="match status" value="1"/>
</dbReference>
<keyword evidence="2 6" id="KW-0547">Nucleotide-binding</keyword>
<feature type="binding site" evidence="6">
    <location>
        <begin position="92"/>
        <end position="94"/>
    </location>
    <ligand>
        <name>biotin</name>
        <dbReference type="ChEBI" id="CHEBI:57586"/>
    </ligand>
</feature>
<dbReference type="HAMAP" id="MF_00978">
    <property type="entry name" value="Bifunct_BirA"/>
    <property type="match status" value="1"/>
</dbReference>
<gene>
    <name evidence="6" type="primary">birA</name>
    <name evidence="8" type="ORF">A3A87_03700</name>
</gene>
<dbReference type="GO" id="GO:0003677">
    <property type="term" value="F:DNA binding"/>
    <property type="evidence" value="ECO:0007669"/>
    <property type="project" value="UniProtKB-UniRule"/>
</dbReference>
<comment type="function">
    <text evidence="6">Acts both as a biotin--[acetyl-CoA-carboxylase] ligase and a repressor.</text>
</comment>
<dbReference type="Pfam" id="PF08279">
    <property type="entry name" value="HTH_11"/>
    <property type="match status" value="1"/>
</dbReference>
<dbReference type="GO" id="GO:0004077">
    <property type="term" value="F:biotin--[biotin carboxyl-carrier protein] ligase activity"/>
    <property type="evidence" value="ECO:0007669"/>
    <property type="project" value="UniProtKB-UniRule"/>
</dbReference>
<evidence type="ECO:0000313" key="8">
    <source>
        <dbReference type="EMBL" id="OGI52203.1"/>
    </source>
</evidence>
<dbReference type="InterPro" id="IPR004143">
    <property type="entry name" value="BPL_LPL_catalytic"/>
</dbReference>
<keyword evidence="3 6" id="KW-0067">ATP-binding</keyword>
<protein>
    <recommendedName>
        <fullName evidence="6">Bifunctional ligase/repressor BirA</fullName>
    </recommendedName>
    <alternativeName>
        <fullName evidence="6">Biotin--[acetyl-CoA-carboxylase] ligase</fullName>
        <ecNumber evidence="6">6.3.4.15</ecNumber>
    </alternativeName>
    <alternativeName>
        <fullName evidence="6">Biotin--protein ligase</fullName>
    </alternativeName>
    <alternativeName>
        <fullName evidence="6">Biotin-[acetyl-CoA carboxylase] synthetase</fullName>
    </alternativeName>
</protein>
<name>A0A1F6U491_9PROT</name>
<dbReference type="CDD" id="cd16442">
    <property type="entry name" value="BPL"/>
    <property type="match status" value="1"/>
</dbReference>
<reference evidence="8 9" key="1">
    <citation type="journal article" date="2016" name="Nat. Commun.">
        <title>Thousands of microbial genomes shed light on interconnected biogeochemical processes in an aquifer system.</title>
        <authorList>
            <person name="Anantharaman K."/>
            <person name="Brown C.T."/>
            <person name="Hug L.A."/>
            <person name="Sharon I."/>
            <person name="Castelle C.J."/>
            <person name="Probst A.J."/>
            <person name="Thomas B.C."/>
            <person name="Singh A."/>
            <person name="Wilkins M.J."/>
            <person name="Karaoz U."/>
            <person name="Brodie E.L."/>
            <person name="Williams K.H."/>
            <person name="Hubbard S.S."/>
            <person name="Banfield J.F."/>
        </authorList>
    </citation>
    <scope>NUCLEOTIDE SEQUENCE [LARGE SCALE GENOMIC DNA]</scope>
</reference>
<evidence type="ECO:0000256" key="2">
    <source>
        <dbReference type="ARBA" id="ARBA00022741"/>
    </source>
</evidence>
<dbReference type="Gene3D" id="1.10.10.10">
    <property type="entry name" value="Winged helix-like DNA-binding domain superfamily/Winged helix DNA-binding domain"/>
    <property type="match status" value="1"/>
</dbReference>
<dbReference type="STRING" id="1817768.A3A87_03700"/>
<dbReference type="Proteomes" id="UP000179037">
    <property type="component" value="Unassembled WGS sequence"/>
</dbReference>
<dbReference type="NCBIfam" id="TIGR00121">
    <property type="entry name" value="birA_ligase"/>
    <property type="match status" value="1"/>
</dbReference>
<feature type="domain" description="BPL/LPL catalytic" evidence="7">
    <location>
        <begin position="74"/>
        <end position="279"/>
    </location>
</feature>
<evidence type="ECO:0000313" key="9">
    <source>
        <dbReference type="Proteomes" id="UP000179037"/>
    </source>
</evidence>
<dbReference type="EMBL" id="MFTC01000023">
    <property type="protein sequence ID" value="OGI52203.1"/>
    <property type="molecule type" value="Genomic_DNA"/>
</dbReference>
<dbReference type="EC" id="6.3.4.15" evidence="6"/>
<evidence type="ECO:0000256" key="4">
    <source>
        <dbReference type="ARBA" id="ARBA00023267"/>
    </source>
</evidence>
<feature type="DNA-binding region" description="H-T-H motif" evidence="6">
    <location>
        <begin position="19"/>
        <end position="38"/>
    </location>
</feature>
<dbReference type="GO" id="GO:0005737">
    <property type="term" value="C:cytoplasm"/>
    <property type="evidence" value="ECO:0007669"/>
    <property type="project" value="TreeGrafter"/>
</dbReference>
<dbReference type="InterPro" id="IPR013196">
    <property type="entry name" value="HTH_11"/>
</dbReference>
<dbReference type="InterPro" id="IPR045864">
    <property type="entry name" value="aa-tRNA-synth_II/BPL/LPL"/>
</dbReference>
<keyword evidence="6" id="KW-0805">Transcription regulation</keyword>
<dbReference type="SUPFAM" id="SSF50037">
    <property type="entry name" value="C-terminal domain of transcriptional repressors"/>
    <property type="match status" value="1"/>
</dbReference>
<evidence type="ECO:0000256" key="1">
    <source>
        <dbReference type="ARBA" id="ARBA00022598"/>
    </source>
</evidence>
<feature type="binding site" evidence="6">
    <location>
        <position position="117"/>
    </location>
    <ligand>
        <name>biotin</name>
        <dbReference type="ChEBI" id="CHEBI:57586"/>
    </ligand>
</feature>
<comment type="caution">
    <text evidence="8">The sequence shown here is derived from an EMBL/GenBank/DDBJ whole genome shotgun (WGS) entry which is preliminary data.</text>
</comment>
<dbReference type="PANTHER" id="PTHR12835:SF5">
    <property type="entry name" value="BIOTIN--PROTEIN LIGASE"/>
    <property type="match status" value="1"/>
</dbReference>
<keyword evidence="1 6" id="KW-0436">Ligase</keyword>
<dbReference type="Pfam" id="PF03099">
    <property type="entry name" value="BPL_LplA_LipB"/>
    <property type="match status" value="1"/>
</dbReference>
<keyword evidence="4 6" id="KW-0092">Biotin</keyword>
<dbReference type="InterPro" id="IPR036390">
    <property type="entry name" value="WH_DNA-bd_sf"/>
</dbReference>
<dbReference type="InterPro" id="IPR004408">
    <property type="entry name" value="Biotin_CoA_COase_ligase"/>
</dbReference>
<feature type="binding site" evidence="6">
    <location>
        <begin position="121"/>
        <end position="123"/>
    </location>
    <ligand>
        <name>biotin</name>
        <dbReference type="ChEBI" id="CHEBI:57586"/>
    </ligand>
</feature>
<keyword evidence="6" id="KW-0804">Transcription</keyword>
<organism evidence="8 9">
    <name type="scientific">Candidatus Muproteobacteria bacterium RIFCSPLOWO2_01_FULL_60_18</name>
    <dbReference type="NCBI Taxonomy" id="1817768"/>
    <lineage>
        <taxon>Bacteria</taxon>
        <taxon>Pseudomonadati</taxon>
        <taxon>Pseudomonadota</taxon>
        <taxon>Candidatus Muproteobacteria</taxon>
    </lineage>
</organism>
<dbReference type="GO" id="GO:0005524">
    <property type="term" value="F:ATP binding"/>
    <property type="evidence" value="ECO:0007669"/>
    <property type="project" value="UniProtKB-UniRule"/>
</dbReference>
<dbReference type="PANTHER" id="PTHR12835">
    <property type="entry name" value="BIOTIN PROTEIN LIGASE"/>
    <property type="match status" value="1"/>
</dbReference>
<comment type="catalytic activity">
    <reaction evidence="5 6">
        <text>biotin + L-lysyl-[protein] + ATP = N(6)-biotinyl-L-lysyl-[protein] + AMP + diphosphate + H(+)</text>
        <dbReference type="Rhea" id="RHEA:11756"/>
        <dbReference type="Rhea" id="RHEA-COMP:9752"/>
        <dbReference type="Rhea" id="RHEA-COMP:10505"/>
        <dbReference type="ChEBI" id="CHEBI:15378"/>
        <dbReference type="ChEBI" id="CHEBI:29969"/>
        <dbReference type="ChEBI" id="CHEBI:30616"/>
        <dbReference type="ChEBI" id="CHEBI:33019"/>
        <dbReference type="ChEBI" id="CHEBI:57586"/>
        <dbReference type="ChEBI" id="CHEBI:83144"/>
        <dbReference type="ChEBI" id="CHEBI:456215"/>
        <dbReference type="EC" id="6.3.4.15"/>
    </reaction>
</comment>
<dbReference type="SUPFAM" id="SSF55681">
    <property type="entry name" value="Class II aaRS and biotin synthetases"/>
    <property type="match status" value="1"/>
</dbReference>
<keyword evidence="6" id="KW-0238">DNA-binding</keyword>
<keyword evidence="6" id="KW-0678">Repressor</keyword>
<evidence type="ECO:0000256" key="3">
    <source>
        <dbReference type="ARBA" id="ARBA00022840"/>
    </source>
</evidence>
<dbReference type="InterPro" id="IPR003142">
    <property type="entry name" value="BPL_C"/>
</dbReference>
<dbReference type="Gene3D" id="2.30.30.100">
    <property type="match status" value="1"/>
</dbReference>
<evidence type="ECO:0000256" key="5">
    <source>
        <dbReference type="ARBA" id="ARBA00047846"/>
    </source>
</evidence>
<dbReference type="InterPro" id="IPR008988">
    <property type="entry name" value="Transcriptional_repressor_C"/>
</dbReference>
<evidence type="ECO:0000259" key="7">
    <source>
        <dbReference type="PROSITE" id="PS51733"/>
    </source>
</evidence>
<dbReference type="CDD" id="cd00090">
    <property type="entry name" value="HTH_ARSR"/>
    <property type="match status" value="1"/>
</dbReference>
<dbReference type="AlphaFoldDB" id="A0A1F6U491"/>
<dbReference type="Gene3D" id="3.30.930.10">
    <property type="entry name" value="Bira Bifunctional Protein, Domain 2"/>
    <property type="match status" value="1"/>
</dbReference>
<dbReference type="InterPro" id="IPR030855">
    <property type="entry name" value="Bifunct_BirA"/>
</dbReference>
<dbReference type="GO" id="GO:0006355">
    <property type="term" value="P:regulation of DNA-templated transcription"/>
    <property type="evidence" value="ECO:0007669"/>
    <property type="project" value="UniProtKB-UniRule"/>
</dbReference>
<accession>A0A1F6U491</accession>
<feature type="binding site" evidence="6">
    <location>
        <position position="207"/>
    </location>
    <ligand>
        <name>biotin</name>
        <dbReference type="ChEBI" id="CHEBI:57586"/>
    </ligand>
</feature>
<comment type="similarity">
    <text evidence="6">Belongs to the biotin--protein ligase family.</text>
</comment>
<dbReference type="PROSITE" id="PS51733">
    <property type="entry name" value="BPL_LPL_CATALYTIC"/>
    <property type="match status" value="1"/>
</dbReference>
<dbReference type="InterPro" id="IPR011991">
    <property type="entry name" value="ArsR-like_HTH"/>
</dbReference>
<dbReference type="Pfam" id="PF02237">
    <property type="entry name" value="BPL_C"/>
    <property type="match status" value="1"/>
</dbReference>
<sequence length="345" mass="37800">MTTRAEILRLLSDGAFHSGTDLGKKLGITRAAVCKNVHRLAQSGLEVHRVTGRGYKLDTPLTLLDRAHLLKLLGGAAAKIRDRLHILDEVDSTNRYLAEHVAADMDINGAVCIAETQLSGRGRRGRSWIATPYCNLMLSMAWRFPGGPGLVSGLSLAAGVALLRALEEYGVSGGRSRHPASRDTGTSLCGVGLGLKWPNDVLWDNRKLAGLLVDVQGEAAGPTLVILGLGINGHISREDAARIDQPWADLQDITGETTDRNRLAALVMRRLLDMFQLFADKGFAPFRDEWQKRHLFHGRRVRLIQGDREFSGTAEDIDEHGGLIVRLAKGRQVFHSGEISMRLSR</sequence>
<dbReference type="InterPro" id="IPR036388">
    <property type="entry name" value="WH-like_DNA-bd_sf"/>
</dbReference>